<dbReference type="EMBL" id="RBOV01000179">
    <property type="protein sequence ID" value="RMN11736.1"/>
    <property type="molecule type" value="Genomic_DNA"/>
</dbReference>
<sequence length="285" mass="31459">MLKFDKSWRFNSPGPAPQGVIRDFYGLIEKIVAQGDAWASVEQCKDSFGGSGTSSSLGWAWTDLSNLMDDVAENAPLFIDAFCKCCASLDQSGLGVPDIEHINAILAKHDAGYEIQLPDLIATRAYTPITVPRMAPSLDELARKLIDDCLVESERLLDAGQGRRAVQEILFLLESITTAFRGMGEDTVTIQGKYFGPIISEMKRRERGKAQENILNWMTILHGYLSSPTGGGVRHGTDLKDGIAIQPHEARLYCNLARSYLTFLLEEHDQQSNRATSRLGSNDCM</sequence>
<comment type="caution">
    <text evidence="1">The sequence shown here is derived from an EMBL/GenBank/DDBJ whole genome shotgun (WGS) entry which is preliminary data.</text>
</comment>
<evidence type="ECO:0000313" key="1">
    <source>
        <dbReference type="EMBL" id="RMN11736.1"/>
    </source>
</evidence>
<gene>
    <name evidence="1" type="ORF">ALQ65_200238</name>
</gene>
<reference evidence="1 2" key="1">
    <citation type="submission" date="2018-08" db="EMBL/GenBank/DDBJ databases">
        <title>Recombination of ecologically and evolutionarily significant loci maintains genetic cohesion in the Pseudomonas syringae species complex.</title>
        <authorList>
            <person name="Dillon M."/>
            <person name="Thakur S."/>
            <person name="Almeida R.N.D."/>
            <person name="Weir B.S."/>
            <person name="Guttman D.S."/>
        </authorList>
    </citation>
    <scope>NUCLEOTIDE SEQUENCE [LARGE SCALE GENOMIC DNA]</scope>
    <source>
        <strain evidence="1 2">ICMP 12341</strain>
    </source>
</reference>
<evidence type="ECO:0000313" key="2">
    <source>
        <dbReference type="Proteomes" id="UP000271468"/>
    </source>
</evidence>
<dbReference type="AlphaFoldDB" id="A0A0P9RBK5"/>
<dbReference type="Proteomes" id="UP000271468">
    <property type="component" value="Unassembled WGS sequence"/>
</dbReference>
<proteinExistence type="predicted"/>
<protein>
    <recommendedName>
        <fullName evidence="3">Abortive infection protein-like C-terminal domain-containing protein</fullName>
    </recommendedName>
</protein>
<evidence type="ECO:0008006" key="3">
    <source>
        <dbReference type="Google" id="ProtNLM"/>
    </source>
</evidence>
<dbReference type="RefSeq" id="WP_054086368.1">
    <property type="nucleotide sequence ID" value="NZ_LJPZ01000054.1"/>
</dbReference>
<organism evidence="1 2">
    <name type="scientific">Pseudomonas syringae pv. coriandricola</name>
    <dbReference type="NCBI Taxonomy" id="264453"/>
    <lineage>
        <taxon>Bacteria</taxon>
        <taxon>Pseudomonadati</taxon>
        <taxon>Pseudomonadota</taxon>
        <taxon>Gammaproteobacteria</taxon>
        <taxon>Pseudomonadales</taxon>
        <taxon>Pseudomonadaceae</taxon>
        <taxon>Pseudomonas</taxon>
    </lineage>
</organism>
<name>A0A0P9RBK5_9PSED</name>
<accession>A0A0P9RBK5</accession>